<evidence type="ECO:0000313" key="3">
    <source>
        <dbReference type="EMBL" id="MDR7194628.1"/>
    </source>
</evidence>
<feature type="signal peptide" evidence="2">
    <location>
        <begin position="1"/>
        <end position="25"/>
    </location>
</feature>
<gene>
    <name evidence="3" type="ORF">J2W68_003376</name>
</gene>
<reference evidence="3 4" key="1">
    <citation type="submission" date="2023-07" db="EMBL/GenBank/DDBJ databases">
        <title>Sorghum-associated microbial communities from plants grown in Nebraska, USA.</title>
        <authorList>
            <person name="Schachtman D."/>
        </authorList>
    </citation>
    <scope>NUCLEOTIDE SEQUENCE [LARGE SCALE GENOMIC DNA]</scope>
    <source>
        <strain evidence="3 4">4099</strain>
    </source>
</reference>
<dbReference type="Proteomes" id="UP001256588">
    <property type="component" value="Unassembled WGS sequence"/>
</dbReference>
<accession>A0ABU1Y0S6</accession>
<evidence type="ECO:0000256" key="1">
    <source>
        <dbReference type="SAM" id="MobiDB-lite"/>
    </source>
</evidence>
<feature type="chain" id="PRO_5045410343" description="WG repeat-containing protein" evidence="2">
    <location>
        <begin position="26"/>
        <end position="938"/>
    </location>
</feature>
<proteinExistence type="predicted"/>
<keyword evidence="4" id="KW-1185">Reference proteome</keyword>
<feature type="region of interest" description="Disordered" evidence="1">
    <location>
        <begin position="29"/>
        <end position="48"/>
    </location>
</feature>
<dbReference type="PANTHER" id="PTHR37841">
    <property type="entry name" value="GLR2918 PROTEIN"/>
    <property type="match status" value="1"/>
</dbReference>
<organism evidence="3 4">
    <name type="scientific">Luteimonas terrae</name>
    <dbReference type="NCBI Taxonomy" id="1530191"/>
    <lineage>
        <taxon>Bacteria</taxon>
        <taxon>Pseudomonadati</taxon>
        <taxon>Pseudomonadota</taxon>
        <taxon>Gammaproteobacteria</taxon>
        <taxon>Lysobacterales</taxon>
        <taxon>Lysobacteraceae</taxon>
        <taxon>Luteimonas</taxon>
    </lineage>
</organism>
<evidence type="ECO:0008006" key="5">
    <source>
        <dbReference type="Google" id="ProtNLM"/>
    </source>
</evidence>
<name>A0ABU1Y0S6_9GAMM</name>
<evidence type="ECO:0000313" key="4">
    <source>
        <dbReference type="Proteomes" id="UP001256588"/>
    </source>
</evidence>
<evidence type="ECO:0000256" key="2">
    <source>
        <dbReference type="SAM" id="SignalP"/>
    </source>
</evidence>
<protein>
    <recommendedName>
        <fullName evidence="5">WG repeat-containing protein</fullName>
    </recommendedName>
</protein>
<sequence length="938" mass="102590">MHTRLFAATWITLATAPLLAGIASATPISTTTHASPSSQSVDAPGVTQTTAVPRSGVYILDRFETLEDAARMGADTPPAPQPPDDTDTLAEAAVGVLGDLVHMITRDFEAELEAGARAGWMEVDAEAGTATITRADDDAPQSATFAANFSRLVPDDSSAESMVVEVIDATRIALHIPVFQTHRLTWRRVERDSAEFMQVAQARERARLEQRAQHDDARAQLEAAARQRVTLDVRQSLPGGEVSFALPAQARFHGHHGDYWVSGIPDEVNIVAGDDDASAQALLARRQARFDTRATIALTLDDGIQVGRDMFGGTHVVASTVRDGQRYLLVADLKPDQLPTVLAMWRSLEAPVDRLSPLRTPDAAPLAHLRPADAFDTAVDTALAELVEPRLLLDARRVRADSTTEWRAPTLALQTDGTLPLRMSIDLAEGRPADVLERFVDRTLEPGTGLAFYPEGCRAHAVMPVDLGARGRRFSLILRQTDTSDYARCLTAAAALSGFDLARTRTAQVPRALLDQFSAYTQVLGRSSETLRVRGPDGRGMVAADGRILVEPRYESVDTARGVPGFVVRQGQRYGYVDAEGRETLPVEFESIRAAAGTLVAERDGRRGVYTTDGRALLPHQFDFIREFEGGRLLRLGRDKAHALYDPEAARFLVALEDGVDRIDNIRDRDRFLTRGAAGHALHDGQGRMLIGPADDIRRAGPDLVAVRETPEGGYRLHGLDGALRSEARYARVWFNRSEDLLSVTDLAGRRSFLDLDLAPRTPEGLNAVFVPTEGGYAVVADDGTPPRMGMAGPDLELVLPVLFRQVYSMREGLITAQAPRGTWGAWDATGTRVLAADWDALSQSFGGRMFASKDGRWRVIDRTGAAQDARRWSDMTLHFRTPGAAPFATARADHDGRWEVLDMEGSRVLDGTFDHVEVQDWRVRLHRGDEVIEHPAQ</sequence>
<dbReference type="RefSeq" id="WP_310238191.1">
    <property type="nucleotide sequence ID" value="NZ_JAVDWO010000017.1"/>
</dbReference>
<keyword evidence="2" id="KW-0732">Signal</keyword>
<dbReference type="PANTHER" id="PTHR37841:SF1">
    <property type="entry name" value="DUF3298 DOMAIN-CONTAINING PROTEIN"/>
    <property type="match status" value="1"/>
</dbReference>
<comment type="caution">
    <text evidence="3">The sequence shown here is derived from an EMBL/GenBank/DDBJ whole genome shotgun (WGS) entry which is preliminary data.</text>
</comment>
<dbReference type="EMBL" id="JAVDWO010000017">
    <property type="protein sequence ID" value="MDR7194628.1"/>
    <property type="molecule type" value="Genomic_DNA"/>
</dbReference>